<dbReference type="Proteomes" id="UP000824176">
    <property type="component" value="Unassembled WGS sequence"/>
</dbReference>
<feature type="domain" description="Thioredoxin-like fold" evidence="1">
    <location>
        <begin position="31"/>
        <end position="104"/>
    </location>
</feature>
<reference evidence="2" key="1">
    <citation type="journal article" date="2021" name="PeerJ">
        <title>Extensive microbial diversity within the chicken gut microbiome revealed by metagenomics and culture.</title>
        <authorList>
            <person name="Gilroy R."/>
            <person name="Ravi A."/>
            <person name="Getino M."/>
            <person name="Pursley I."/>
            <person name="Horton D.L."/>
            <person name="Alikhan N.F."/>
            <person name="Baker D."/>
            <person name="Gharbi K."/>
            <person name="Hall N."/>
            <person name="Watson M."/>
            <person name="Adriaenssens E.M."/>
            <person name="Foster-Nyarko E."/>
            <person name="Jarju S."/>
            <person name="Secka A."/>
            <person name="Antonio M."/>
            <person name="Oren A."/>
            <person name="Chaudhuri R.R."/>
            <person name="La Ragione R."/>
            <person name="Hildebrand F."/>
            <person name="Pallen M.J."/>
        </authorList>
    </citation>
    <scope>NUCLEOTIDE SEQUENCE</scope>
    <source>
        <strain evidence="2">ChiW4-1371</strain>
    </source>
</reference>
<evidence type="ECO:0000313" key="2">
    <source>
        <dbReference type="EMBL" id="HIZ89791.1"/>
    </source>
</evidence>
<comment type="caution">
    <text evidence="2">The sequence shown here is derived from an EMBL/GenBank/DDBJ whole genome shotgun (WGS) entry which is preliminary data.</text>
</comment>
<organism evidence="2 3">
    <name type="scientific">Candidatus Mucispirillum faecigallinarum</name>
    <dbReference type="NCBI Taxonomy" id="2838699"/>
    <lineage>
        <taxon>Bacteria</taxon>
        <taxon>Pseudomonadati</taxon>
        <taxon>Deferribacterota</taxon>
        <taxon>Deferribacteres</taxon>
        <taxon>Deferribacterales</taxon>
        <taxon>Mucispirillaceae</taxon>
        <taxon>Mucispirillum</taxon>
    </lineage>
</organism>
<proteinExistence type="predicted"/>
<dbReference type="InterPro" id="IPR036249">
    <property type="entry name" value="Thioredoxin-like_sf"/>
</dbReference>
<protein>
    <submittedName>
        <fullName evidence="2">Thioredoxin family protein</fullName>
    </submittedName>
</protein>
<reference evidence="2" key="2">
    <citation type="submission" date="2021-04" db="EMBL/GenBank/DDBJ databases">
        <authorList>
            <person name="Gilroy R."/>
        </authorList>
    </citation>
    <scope>NUCLEOTIDE SEQUENCE</scope>
    <source>
        <strain evidence="2">ChiW4-1371</strain>
    </source>
</reference>
<name>A0A9D2GV42_9BACT</name>
<dbReference type="InterPro" id="IPR005243">
    <property type="entry name" value="THIRX-like_proc"/>
</dbReference>
<dbReference type="InterPro" id="IPR012336">
    <property type="entry name" value="Thioredoxin-like_fold"/>
</dbReference>
<dbReference type="PANTHER" id="PTHR36450:SF1">
    <property type="entry name" value="THIOREDOXIN"/>
    <property type="match status" value="1"/>
</dbReference>
<gene>
    <name evidence="2" type="ORF">H9804_07580</name>
</gene>
<accession>A0A9D2GV42</accession>
<dbReference type="EMBL" id="DXAQ01000117">
    <property type="protein sequence ID" value="HIZ89791.1"/>
    <property type="molecule type" value="Genomic_DNA"/>
</dbReference>
<dbReference type="Pfam" id="PF13192">
    <property type="entry name" value="Thioredoxin_3"/>
    <property type="match status" value="1"/>
</dbReference>
<evidence type="ECO:0000313" key="3">
    <source>
        <dbReference type="Proteomes" id="UP000824176"/>
    </source>
</evidence>
<dbReference type="PANTHER" id="PTHR36450">
    <property type="entry name" value="THIOREDOXIN"/>
    <property type="match status" value="1"/>
</dbReference>
<dbReference type="Gene3D" id="3.40.30.10">
    <property type="entry name" value="Glutaredoxin"/>
    <property type="match status" value="1"/>
</dbReference>
<dbReference type="NCBIfam" id="TIGR00412">
    <property type="entry name" value="redox_disulf_2"/>
    <property type="match status" value="1"/>
</dbReference>
<sequence>MFFKKENSCACGGACSDQNTQEFQLSDEIKSVKVLGSCCKNCHILKENTDAALKELGLNINAEYVTDIQKIMAYNILSTPALVINEQVISAGKVLSSAEIVKMITK</sequence>
<dbReference type="AlphaFoldDB" id="A0A9D2GV42"/>
<dbReference type="SUPFAM" id="SSF52833">
    <property type="entry name" value="Thioredoxin-like"/>
    <property type="match status" value="1"/>
</dbReference>
<evidence type="ECO:0000259" key="1">
    <source>
        <dbReference type="Pfam" id="PF13192"/>
    </source>
</evidence>